<name>A0A7W6DAZ5_9HYPH</name>
<evidence type="ECO:0000256" key="6">
    <source>
        <dbReference type="RuleBase" id="RU003968"/>
    </source>
</evidence>
<dbReference type="AlphaFoldDB" id="A0A7W6DAZ5"/>
<dbReference type="Proteomes" id="UP000574761">
    <property type="component" value="Unassembled WGS sequence"/>
</dbReference>
<evidence type="ECO:0000256" key="4">
    <source>
        <dbReference type="ARBA" id="ARBA00022827"/>
    </source>
</evidence>
<dbReference type="SUPFAM" id="SSF54373">
    <property type="entry name" value="FAD-linked reductases, C-terminal domain"/>
    <property type="match status" value="1"/>
</dbReference>
<feature type="binding site" evidence="5">
    <location>
        <position position="224"/>
    </location>
    <ligand>
        <name>FAD</name>
        <dbReference type="ChEBI" id="CHEBI:57692"/>
    </ligand>
</feature>
<feature type="domain" description="Glucose-methanol-choline oxidoreductase N-terminal" evidence="7">
    <location>
        <begin position="86"/>
        <end position="109"/>
    </location>
</feature>
<sequence length="522" mass="57238">MSYDVIVVGAGSAGAVVAARLSEDRSRRVLLLEAGPDYRSGDQPTEMASANVFNLILPEHFQKQYMYADLMARRTKKQDHRIYWRGKGLGGSSAVNAQIAIRGVLHAFDRWADIGCTGWSGEDVLPYFNKLEDDPIEAPYHGKGGPIPIYRAPFDRWGNVDMAMRDSAMAVGHPWHDDLNAPNADGVCTYAINSRDGRRVSVNDGYLEPARSRDNLTIVGNVTVDRILFEDKRAVGVSAFVSDEAREFHAASVILCAGAIHSPAILQRSGVGPQALLREHQIPVVADLPVGEGFFDHPYCRIELDLKPEFKVLDTDGRHTNCCVKMSSGVAGGVPHDILYNAMNHGGVGVRPDSAQFGEAMVNLILMEAKSRGTVRISTPRHCDQPVIDENMLDDPIDLQRMRLAYRHLGKIASQGPLQRLANKMTLADTDLPLSWLDDASDQQVDDLLLEHCSDAQHGLGGCCMGPDGDEKAVVDLQARVRGVEGLRVVDGSIMPLDCQANTNLSIIMVGEKIADDIRRWR</sequence>
<keyword evidence="9" id="KW-0560">Oxidoreductase</keyword>
<keyword evidence="3 6" id="KW-0285">Flavoprotein</keyword>
<dbReference type="Gene3D" id="3.30.410.40">
    <property type="match status" value="1"/>
</dbReference>
<comment type="caution">
    <text evidence="9">The sequence shown here is derived from an EMBL/GenBank/DDBJ whole genome shotgun (WGS) entry which is preliminary data.</text>
</comment>
<comment type="similarity">
    <text evidence="2 6">Belongs to the GMC oxidoreductase family.</text>
</comment>
<feature type="binding site" evidence="5">
    <location>
        <position position="492"/>
    </location>
    <ligand>
        <name>FAD</name>
        <dbReference type="ChEBI" id="CHEBI:57692"/>
    </ligand>
</feature>
<evidence type="ECO:0000256" key="2">
    <source>
        <dbReference type="ARBA" id="ARBA00010790"/>
    </source>
</evidence>
<dbReference type="InterPro" id="IPR036188">
    <property type="entry name" value="FAD/NAD-bd_sf"/>
</dbReference>
<dbReference type="PANTHER" id="PTHR11552:SF147">
    <property type="entry name" value="CHOLINE DEHYDROGENASE, MITOCHONDRIAL"/>
    <property type="match status" value="1"/>
</dbReference>
<evidence type="ECO:0000259" key="7">
    <source>
        <dbReference type="PROSITE" id="PS00623"/>
    </source>
</evidence>
<proteinExistence type="inferred from homology"/>
<dbReference type="InterPro" id="IPR012132">
    <property type="entry name" value="GMC_OxRdtase"/>
</dbReference>
<protein>
    <submittedName>
        <fullName evidence="9">Choline dehydrogenase</fullName>
        <ecNumber evidence="9">1.1.99.1</ecNumber>
    </submittedName>
</protein>
<dbReference type="Gene3D" id="3.50.50.60">
    <property type="entry name" value="FAD/NAD(P)-binding domain"/>
    <property type="match status" value="1"/>
</dbReference>
<dbReference type="PANTHER" id="PTHR11552">
    <property type="entry name" value="GLUCOSE-METHANOL-CHOLINE GMC OXIDOREDUCTASE"/>
    <property type="match status" value="1"/>
</dbReference>
<dbReference type="SUPFAM" id="SSF51905">
    <property type="entry name" value="FAD/NAD(P)-binding domain"/>
    <property type="match status" value="1"/>
</dbReference>
<dbReference type="Pfam" id="PF00732">
    <property type="entry name" value="GMC_oxred_N"/>
    <property type="match status" value="1"/>
</dbReference>
<dbReference type="InterPro" id="IPR000172">
    <property type="entry name" value="GMC_OxRdtase_N"/>
</dbReference>
<evidence type="ECO:0000259" key="8">
    <source>
        <dbReference type="PROSITE" id="PS00624"/>
    </source>
</evidence>
<dbReference type="PROSITE" id="PS00623">
    <property type="entry name" value="GMC_OXRED_1"/>
    <property type="match status" value="1"/>
</dbReference>
<dbReference type="InterPro" id="IPR007867">
    <property type="entry name" value="GMC_OxRtase_C"/>
</dbReference>
<comment type="cofactor">
    <cofactor evidence="1 5">
        <name>FAD</name>
        <dbReference type="ChEBI" id="CHEBI:57692"/>
    </cofactor>
</comment>
<dbReference type="RefSeq" id="WP_246422928.1">
    <property type="nucleotide sequence ID" value="NZ_JACIEE010000014.1"/>
</dbReference>
<dbReference type="PROSITE" id="PS00624">
    <property type="entry name" value="GMC_OXRED_2"/>
    <property type="match status" value="1"/>
</dbReference>
<organism evidence="9 10">
    <name type="scientific">Mycoplana azooxidifex</name>
    <dbReference type="NCBI Taxonomy" id="1636188"/>
    <lineage>
        <taxon>Bacteria</taxon>
        <taxon>Pseudomonadati</taxon>
        <taxon>Pseudomonadota</taxon>
        <taxon>Alphaproteobacteria</taxon>
        <taxon>Hyphomicrobiales</taxon>
        <taxon>Rhizobiaceae</taxon>
        <taxon>Mycoplana</taxon>
    </lineage>
</organism>
<evidence type="ECO:0000256" key="3">
    <source>
        <dbReference type="ARBA" id="ARBA00022630"/>
    </source>
</evidence>
<dbReference type="EMBL" id="JACIEE010000014">
    <property type="protein sequence ID" value="MBB3979885.1"/>
    <property type="molecule type" value="Genomic_DNA"/>
</dbReference>
<dbReference type="GO" id="GO:0008812">
    <property type="term" value="F:choline dehydrogenase activity"/>
    <property type="evidence" value="ECO:0007669"/>
    <property type="project" value="UniProtKB-EC"/>
</dbReference>
<dbReference type="GO" id="GO:0050660">
    <property type="term" value="F:flavin adenine dinucleotide binding"/>
    <property type="evidence" value="ECO:0007669"/>
    <property type="project" value="InterPro"/>
</dbReference>
<dbReference type="Pfam" id="PF05199">
    <property type="entry name" value="GMC_oxred_C"/>
    <property type="match status" value="1"/>
</dbReference>
<keyword evidence="10" id="KW-1185">Reference proteome</keyword>
<evidence type="ECO:0000313" key="10">
    <source>
        <dbReference type="Proteomes" id="UP000574761"/>
    </source>
</evidence>
<keyword evidence="4 5" id="KW-0274">FAD</keyword>
<feature type="domain" description="Glucose-methanol-choline oxidoreductase N-terminal" evidence="8">
    <location>
        <begin position="258"/>
        <end position="272"/>
    </location>
</feature>
<reference evidence="9 10" key="1">
    <citation type="submission" date="2020-08" db="EMBL/GenBank/DDBJ databases">
        <title>Genomic Encyclopedia of Type Strains, Phase IV (KMG-IV): sequencing the most valuable type-strain genomes for metagenomic binning, comparative biology and taxonomic classification.</title>
        <authorList>
            <person name="Goeker M."/>
        </authorList>
    </citation>
    <scope>NUCLEOTIDE SEQUENCE [LARGE SCALE GENOMIC DNA]</scope>
    <source>
        <strain evidence="9 10">DSM 100211</strain>
    </source>
</reference>
<gene>
    <name evidence="9" type="ORF">GGQ64_005132</name>
</gene>
<evidence type="ECO:0000256" key="5">
    <source>
        <dbReference type="PIRSR" id="PIRSR000137-2"/>
    </source>
</evidence>
<dbReference type="PIRSF" id="PIRSF000137">
    <property type="entry name" value="Alcohol_oxidase"/>
    <property type="match status" value="1"/>
</dbReference>
<evidence type="ECO:0000256" key="1">
    <source>
        <dbReference type="ARBA" id="ARBA00001974"/>
    </source>
</evidence>
<accession>A0A7W6DAZ5</accession>
<dbReference type="EC" id="1.1.99.1" evidence="9"/>
<evidence type="ECO:0000313" key="9">
    <source>
        <dbReference type="EMBL" id="MBB3979885.1"/>
    </source>
</evidence>